<evidence type="ECO:0000313" key="2">
    <source>
        <dbReference type="EMBL" id="EDL78143.1"/>
    </source>
</evidence>
<gene>
    <name evidence="2" type="primary">RGD1306792_predicted</name>
    <name evidence="2" type="ORF">rCG_36782</name>
</gene>
<evidence type="ECO:0000313" key="3">
    <source>
        <dbReference type="Proteomes" id="UP000234681"/>
    </source>
</evidence>
<evidence type="ECO:0000256" key="1">
    <source>
        <dbReference type="SAM" id="MobiDB-lite"/>
    </source>
</evidence>
<name>A6JRW4_RAT</name>
<organism evidence="2 3">
    <name type="scientific">Rattus norvegicus</name>
    <name type="common">Rat</name>
    <dbReference type="NCBI Taxonomy" id="10116"/>
    <lineage>
        <taxon>Eukaryota</taxon>
        <taxon>Metazoa</taxon>
        <taxon>Chordata</taxon>
        <taxon>Craniata</taxon>
        <taxon>Vertebrata</taxon>
        <taxon>Euteleostomi</taxon>
        <taxon>Mammalia</taxon>
        <taxon>Eutheria</taxon>
        <taxon>Euarchontoglires</taxon>
        <taxon>Glires</taxon>
        <taxon>Rodentia</taxon>
        <taxon>Myomorpha</taxon>
        <taxon>Muroidea</taxon>
        <taxon>Muridae</taxon>
        <taxon>Murinae</taxon>
        <taxon>Rattus</taxon>
    </lineage>
</organism>
<accession>A6JRW4</accession>
<feature type="region of interest" description="Disordered" evidence="1">
    <location>
        <begin position="1"/>
        <end position="39"/>
    </location>
</feature>
<dbReference type="Proteomes" id="UP000234681">
    <property type="component" value="Chromosome 11"/>
</dbReference>
<feature type="compositionally biased region" description="Polar residues" evidence="1">
    <location>
        <begin position="24"/>
        <end position="36"/>
    </location>
</feature>
<sequence>MQSMAKMDSTSTEPMKALNRSRKGSSNWEGKLQNSIFGPDCNLNCSHA</sequence>
<proteinExistence type="predicted"/>
<protein>
    <submittedName>
        <fullName evidence="2">Similar to putative ATPase (Predicted), isoform CRA_a</fullName>
    </submittedName>
</protein>
<dbReference type="EMBL" id="CH473999">
    <property type="protein sequence ID" value="EDL78143.1"/>
    <property type="molecule type" value="Genomic_DNA"/>
</dbReference>
<feature type="compositionally biased region" description="Polar residues" evidence="1">
    <location>
        <begin position="1"/>
        <end position="13"/>
    </location>
</feature>
<reference evidence="2 3" key="1">
    <citation type="submission" date="2005-09" db="EMBL/GenBank/DDBJ databases">
        <authorList>
            <person name="Mural R.J."/>
            <person name="Li P.W."/>
            <person name="Adams M.D."/>
            <person name="Amanatides P.G."/>
            <person name="Baden-Tillson H."/>
            <person name="Barnstead M."/>
            <person name="Chin S.H."/>
            <person name="Dew I."/>
            <person name="Evans C.A."/>
            <person name="Ferriera S."/>
            <person name="Flanigan M."/>
            <person name="Fosler C."/>
            <person name="Glodek A."/>
            <person name="Gu Z."/>
            <person name="Holt R.A."/>
            <person name="Jennings D."/>
            <person name="Kraft C.L."/>
            <person name="Lu F."/>
            <person name="Nguyen T."/>
            <person name="Nusskern D.R."/>
            <person name="Pfannkoch C.M."/>
            <person name="Sitter C."/>
            <person name="Sutton G.G."/>
            <person name="Venter J.C."/>
            <person name="Wang Z."/>
            <person name="Woodage T."/>
            <person name="Zheng X.H."/>
            <person name="Zhong F."/>
        </authorList>
    </citation>
    <scope>NUCLEOTIDE SEQUENCE [LARGE SCALE GENOMIC DNA]</scope>
    <source>
        <strain>BN</strain>
        <strain evidence="3">Sprague-Dawley</strain>
    </source>
</reference>
<dbReference type="AlphaFoldDB" id="A6JRW4"/>